<sequence>MAEKGSWDLEKQALLQKAHDEEHFTSSEVVRDIIIGVSDGLTVPFALAAGLSGADVSSSIILIAGVAEVAAGAISMGLGGYLAATSEADHYKRELKREEDEIINVPDIEAAECAEILARYGVEPHEYEPVVNALRRNPQAWVDFMMKFELGLEKPDPMRALWSALTIALSYVVGGMVPLMPYVVIPVADQAVVASVVITLIALLIFGFVKGHFTGNQPLKSALQTALIGAIASAAAYSIAKVFQA</sequence>
<dbReference type="Proteomes" id="UP001345219">
    <property type="component" value="Chromosome 13"/>
</dbReference>
<evidence type="ECO:0000256" key="6">
    <source>
        <dbReference type="ARBA" id="ARBA00022989"/>
    </source>
</evidence>
<comment type="caution">
    <text evidence="10">The sequence shown here is derived from an EMBL/GenBank/DDBJ whole genome shotgun (WGS) entry which is preliminary data.</text>
</comment>
<evidence type="ECO:0000256" key="9">
    <source>
        <dbReference type="RuleBase" id="RU369115"/>
    </source>
</evidence>
<dbReference type="GO" id="GO:0046872">
    <property type="term" value="F:metal ion binding"/>
    <property type="evidence" value="ECO:0007669"/>
    <property type="project" value="UniProtKB-UniRule"/>
</dbReference>
<evidence type="ECO:0000313" key="11">
    <source>
        <dbReference type="Proteomes" id="UP001345219"/>
    </source>
</evidence>
<keyword evidence="3" id="KW-0410">Iron transport</keyword>
<evidence type="ECO:0000256" key="5">
    <source>
        <dbReference type="ARBA" id="ARBA00022692"/>
    </source>
</evidence>
<dbReference type="PANTHER" id="PTHR31851">
    <property type="entry name" value="FE(2+)/MN(2+) TRANSPORTER PCL1"/>
    <property type="match status" value="1"/>
</dbReference>
<protein>
    <recommendedName>
        <fullName evidence="9">Vacuolar iron transporter</fullName>
        <shortName evidence="9">VIT</shortName>
    </recommendedName>
</protein>
<evidence type="ECO:0000256" key="4">
    <source>
        <dbReference type="ARBA" id="ARBA00022554"/>
    </source>
</evidence>
<comment type="domain">
    <text evidence="9">The cytoplasmic metal binding domain (MBD) is located between transmembrane 2 (TM2) and transmembrane 3 (TM3).</text>
</comment>
<feature type="transmembrane region" description="Helical" evidence="9">
    <location>
        <begin position="60"/>
        <end position="84"/>
    </location>
</feature>
<dbReference type="GO" id="GO:0030026">
    <property type="term" value="P:intracellular manganese ion homeostasis"/>
    <property type="evidence" value="ECO:0007669"/>
    <property type="project" value="InterPro"/>
</dbReference>
<keyword evidence="7 9" id="KW-0472">Membrane</keyword>
<accession>A0AAN7LFB0</accession>
<evidence type="ECO:0000256" key="2">
    <source>
        <dbReference type="ARBA" id="ARBA00007049"/>
    </source>
</evidence>
<evidence type="ECO:0000313" key="10">
    <source>
        <dbReference type="EMBL" id="KAK4779452.1"/>
    </source>
</evidence>
<keyword evidence="5 9" id="KW-0812">Transmembrane</keyword>
<comment type="similarity">
    <text evidence="2 9">Belongs to the CCC1 family.</text>
</comment>
<feature type="transmembrane region" description="Helical" evidence="9">
    <location>
        <begin position="221"/>
        <end position="240"/>
    </location>
</feature>
<dbReference type="GO" id="GO:0005381">
    <property type="term" value="F:iron ion transmembrane transporter activity"/>
    <property type="evidence" value="ECO:0007669"/>
    <property type="project" value="UniProtKB-UniRule"/>
</dbReference>
<name>A0AAN7LFB0_9MYRT</name>
<keyword evidence="3" id="KW-0408">Iron</keyword>
<dbReference type="AlphaFoldDB" id="A0AAN7LFB0"/>
<gene>
    <name evidence="10" type="ORF">SAY87_015558</name>
</gene>
<comment type="subcellular location">
    <subcellularLocation>
        <location evidence="1 9">Vacuole membrane</location>
        <topology evidence="1 9">Multi-pass membrane protein</topology>
    </subcellularLocation>
</comment>
<dbReference type="GO" id="GO:0140315">
    <property type="term" value="F:iron ion sequestering activity"/>
    <property type="evidence" value="ECO:0007669"/>
    <property type="project" value="UniProtKB-UniRule"/>
</dbReference>
<keyword evidence="11" id="KW-1185">Reference proteome</keyword>
<keyword evidence="9" id="KW-0813">Transport</keyword>
<evidence type="ECO:0000256" key="3">
    <source>
        <dbReference type="ARBA" id="ARBA00022496"/>
    </source>
</evidence>
<feature type="transmembrane region" description="Helical" evidence="9">
    <location>
        <begin position="160"/>
        <end position="185"/>
    </location>
</feature>
<keyword evidence="6 9" id="KW-1133">Transmembrane helix</keyword>
<evidence type="ECO:0000256" key="1">
    <source>
        <dbReference type="ARBA" id="ARBA00004128"/>
    </source>
</evidence>
<evidence type="ECO:0000256" key="7">
    <source>
        <dbReference type="ARBA" id="ARBA00023136"/>
    </source>
</evidence>
<organism evidence="10 11">
    <name type="scientific">Trapa incisa</name>
    <dbReference type="NCBI Taxonomy" id="236973"/>
    <lineage>
        <taxon>Eukaryota</taxon>
        <taxon>Viridiplantae</taxon>
        <taxon>Streptophyta</taxon>
        <taxon>Embryophyta</taxon>
        <taxon>Tracheophyta</taxon>
        <taxon>Spermatophyta</taxon>
        <taxon>Magnoliopsida</taxon>
        <taxon>eudicotyledons</taxon>
        <taxon>Gunneridae</taxon>
        <taxon>Pentapetalae</taxon>
        <taxon>rosids</taxon>
        <taxon>malvids</taxon>
        <taxon>Myrtales</taxon>
        <taxon>Lythraceae</taxon>
        <taxon>Trapa</taxon>
    </lineage>
</organism>
<keyword evidence="9" id="KW-0479">Metal-binding</keyword>
<feature type="transmembrane region" description="Helical" evidence="9">
    <location>
        <begin position="191"/>
        <end position="209"/>
    </location>
</feature>
<comment type="subunit">
    <text evidence="9">Homodimer.</text>
</comment>
<dbReference type="InterPro" id="IPR008217">
    <property type="entry name" value="Ccc1_fam"/>
</dbReference>
<dbReference type="CDD" id="cd02435">
    <property type="entry name" value="CCC1"/>
    <property type="match status" value="1"/>
</dbReference>
<keyword evidence="9" id="KW-0406">Ion transport</keyword>
<evidence type="ECO:0000256" key="8">
    <source>
        <dbReference type="ARBA" id="ARBA00044464"/>
    </source>
</evidence>
<dbReference type="EMBL" id="JAXIOK010000001">
    <property type="protein sequence ID" value="KAK4779452.1"/>
    <property type="molecule type" value="Genomic_DNA"/>
</dbReference>
<reference evidence="10 11" key="1">
    <citation type="journal article" date="2023" name="Hortic Res">
        <title>Pangenome of water caltrop reveals structural variations and asymmetric subgenome divergence after allopolyploidization.</title>
        <authorList>
            <person name="Zhang X."/>
            <person name="Chen Y."/>
            <person name="Wang L."/>
            <person name="Yuan Y."/>
            <person name="Fang M."/>
            <person name="Shi L."/>
            <person name="Lu R."/>
            <person name="Comes H.P."/>
            <person name="Ma Y."/>
            <person name="Chen Y."/>
            <person name="Huang G."/>
            <person name="Zhou Y."/>
            <person name="Zheng Z."/>
            <person name="Qiu Y."/>
        </authorList>
    </citation>
    <scope>NUCLEOTIDE SEQUENCE [LARGE SCALE GENOMIC DNA]</scope>
    <source>
        <tissue evidence="10">Roots</tissue>
    </source>
</reference>
<comment type="caution">
    <text evidence="9">Lacks conserved residue(s) required for the propagation of feature annotation.</text>
</comment>
<dbReference type="GO" id="GO:0005384">
    <property type="term" value="F:manganese ion transmembrane transporter activity"/>
    <property type="evidence" value="ECO:0007669"/>
    <property type="project" value="InterPro"/>
</dbReference>
<dbReference type="Pfam" id="PF01988">
    <property type="entry name" value="VIT1"/>
    <property type="match status" value="1"/>
</dbReference>
<keyword evidence="4 9" id="KW-0926">Vacuole</keyword>
<dbReference type="GO" id="GO:0005774">
    <property type="term" value="C:vacuolar membrane"/>
    <property type="evidence" value="ECO:0007669"/>
    <property type="project" value="UniProtKB-SubCell"/>
</dbReference>
<comment type="catalytic activity">
    <reaction evidence="8">
        <text>Fe(2+)(in) = Fe(2+)(out)</text>
        <dbReference type="Rhea" id="RHEA:28486"/>
        <dbReference type="ChEBI" id="CHEBI:29033"/>
    </reaction>
    <physiologicalReaction direction="left-to-right" evidence="8">
        <dbReference type="Rhea" id="RHEA:28487"/>
    </physiologicalReaction>
</comment>
<comment type="function">
    <text evidence="9">Vacuolar Fe(2+) uptake transporter.</text>
</comment>
<proteinExistence type="inferred from homology"/>